<dbReference type="CDD" id="cd00586">
    <property type="entry name" value="4HBT"/>
    <property type="match status" value="1"/>
</dbReference>
<comment type="similarity">
    <text evidence="1">Belongs to the 4-hydroxybenzoyl-CoA thioesterase family.</text>
</comment>
<comment type="caution">
    <text evidence="3">The sequence shown here is derived from an EMBL/GenBank/DDBJ whole genome shotgun (WGS) entry which is preliminary data.</text>
</comment>
<organism evidence="3 4">
    <name type="scientific">Marinobacter salsuginis</name>
    <dbReference type="NCBI Taxonomy" id="418719"/>
    <lineage>
        <taxon>Bacteria</taxon>
        <taxon>Pseudomonadati</taxon>
        <taxon>Pseudomonadota</taxon>
        <taxon>Gammaproteobacteria</taxon>
        <taxon>Pseudomonadales</taxon>
        <taxon>Marinobacteraceae</taxon>
        <taxon>Marinobacter</taxon>
    </lineage>
</organism>
<dbReference type="InterPro" id="IPR050563">
    <property type="entry name" value="4-hydroxybenzoyl-CoA_TE"/>
</dbReference>
<dbReference type="Gene3D" id="3.10.129.10">
    <property type="entry name" value="Hotdog Thioesterase"/>
    <property type="match status" value="1"/>
</dbReference>
<name>A0A5M3PRR8_9GAMM</name>
<dbReference type="PANTHER" id="PTHR31793:SF27">
    <property type="entry name" value="NOVEL THIOESTERASE SUPERFAMILY DOMAIN AND SAPOSIN A-TYPE DOMAIN CONTAINING PROTEIN (0610012H03RIK)"/>
    <property type="match status" value="1"/>
</dbReference>
<sequence>MNRQDFTVFYPVYTRWMDNDVYGHVNNVTYYSYFDSTINRYLIEHGGLDIHSSRIVGYVVSSSCQFRRPVAYPDSISVGLRVSKLGNSSVTYELAVFRESEEEAAAHGQVVHVFVDRDQNCSVPIPEQIRDCLEEILPAQASAAET</sequence>
<evidence type="ECO:0000256" key="2">
    <source>
        <dbReference type="ARBA" id="ARBA00022801"/>
    </source>
</evidence>
<protein>
    <submittedName>
        <fullName evidence="3">Uncharacterized protein</fullName>
    </submittedName>
</protein>
<proteinExistence type="inferred from homology"/>
<dbReference type="Pfam" id="PF13279">
    <property type="entry name" value="4HBT_2"/>
    <property type="match status" value="1"/>
</dbReference>
<dbReference type="SUPFAM" id="SSF54637">
    <property type="entry name" value="Thioesterase/thiol ester dehydrase-isomerase"/>
    <property type="match status" value="1"/>
</dbReference>
<keyword evidence="2" id="KW-0378">Hydrolase</keyword>
<evidence type="ECO:0000313" key="4">
    <source>
        <dbReference type="Proteomes" id="UP000340077"/>
    </source>
</evidence>
<dbReference type="AlphaFoldDB" id="A0A5M3PRR8"/>
<reference evidence="3 4" key="1">
    <citation type="journal article" date="2019" name="J. Gen. Appl. Microbiol.">
        <title>Aerobic degradation of cis-dichloroethene by the marine bacterium Marinobacter salsuginis strain 5N-3.</title>
        <authorList>
            <person name="Inoue Y."/>
            <person name="Fukunaga Y."/>
            <person name="Katsumata H."/>
            <person name="Ohji S."/>
            <person name="Hosoyama A."/>
            <person name="Mori K."/>
            <person name="Ando K."/>
        </authorList>
    </citation>
    <scope>NUCLEOTIDE SEQUENCE [LARGE SCALE GENOMIC DNA]</scope>
    <source>
        <strain evidence="3 4">5N-3</strain>
    </source>
</reference>
<dbReference type="GO" id="GO:0047617">
    <property type="term" value="F:fatty acyl-CoA hydrolase activity"/>
    <property type="evidence" value="ECO:0007669"/>
    <property type="project" value="TreeGrafter"/>
</dbReference>
<dbReference type="PANTHER" id="PTHR31793">
    <property type="entry name" value="4-HYDROXYBENZOYL-COA THIOESTERASE FAMILY MEMBER"/>
    <property type="match status" value="1"/>
</dbReference>
<dbReference type="Proteomes" id="UP000340077">
    <property type="component" value="Unassembled WGS sequence"/>
</dbReference>
<accession>A0A5M3PRR8</accession>
<evidence type="ECO:0000313" key="3">
    <source>
        <dbReference type="EMBL" id="GBO85564.1"/>
    </source>
</evidence>
<gene>
    <name evidence="3" type="ORF">MS5N3_30150</name>
</gene>
<dbReference type="InterPro" id="IPR029069">
    <property type="entry name" value="HotDog_dom_sf"/>
</dbReference>
<dbReference type="RefSeq" id="WP_069185033.1">
    <property type="nucleotide sequence ID" value="NZ_BGZH01000003.1"/>
</dbReference>
<keyword evidence="4" id="KW-1185">Reference proteome</keyword>
<evidence type="ECO:0000256" key="1">
    <source>
        <dbReference type="ARBA" id="ARBA00005953"/>
    </source>
</evidence>
<dbReference type="EMBL" id="BGZH01000003">
    <property type="protein sequence ID" value="GBO85564.1"/>
    <property type="molecule type" value="Genomic_DNA"/>
</dbReference>